<feature type="compositionally biased region" description="Acidic residues" evidence="3">
    <location>
        <begin position="177"/>
        <end position="191"/>
    </location>
</feature>
<feature type="region of interest" description="Disordered" evidence="3">
    <location>
        <begin position="129"/>
        <end position="219"/>
    </location>
</feature>
<dbReference type="AlphaFoldDB" id="A0AAQ3SK44"/>
<dbReference type="EMBL" id="CP144745">
    <property type="protein sequence ID" value="WVZ51663.1"/>
    <property type="molecule type" value="Genomic_DNA"/>
</dbReference>
<proteinExistence type="predicted"/>
<feature type="domain" description="BAG" evidence="4">
    <location>
        <begin position="46"/>
        <end position="108"/>
    </location>
</feature>
<name>A0AAQ3SK44_PASNO</name>
<feature type="compositionally biased region" description="Basic and acidic residues" evidence="3">
    <location>
        <begin position="196"/>
        <end position="210"/>
    </location>
</feature>
<feature type="compositionally biased region" description="Low complexity" evidence="3">
    <location>
        <begin position="132"/>
        <end position="142"/>
    </location>
</feature>
<evidence type="ECO:0000256" key="3">
    <source>
        <dbReference type="SAM" id="MobiDB-lite"/>
    </source>
</evidence>
<evidence type="ECO:0000256" key="2">
    <source>
        <dbReference type="SAM" id="Coils"/>
    </source>
</evidence>
<organism evidence="5 6">
    <name type="scientific">Paspalum notatum var. saurae</name>
    <dbReference type="NCBI Taxonomy" id="547442"/>
    <lineage>
        <taxon>Eukaryota</taxon>
        <taxon>Viridiplantae</taxon>
        <taxon>Streptophyta</taxon>
        <taxon>Embryophyta</taxon>
        <taxon>Tracheophyta</taxon>
        <taxon>Spermatophyta</taxon>
        <taxon>Magnoliopsida</taxon>
        <taxon>Liliopsida</taxon>
        <taxon>Poales</taxon>
        <taxon>Poaceae</taxon>
        <taxon>PACMAD clade</taxon>
        <taxon>Panicoideae</taxon>
        <taxon>Andropogonodae</taxon>
        <taxon>Paspaleae</taxon>
        <taxon>Paspalinae</taxon>
        <taxon>Paspalum</taxon>
    </lineage>
</organism>
<gene>
    <name evidence="5" type="ORF">U9M48_002785</name>
</gene>
<dbReference type="PANTHER" id="PTHR33322">
    <property type="entry name" value="BAG DOMAIN CONTAINING PROTEIN, EXPRESSED"/>
    <property type="match status" value="1"/>
</dbReference>
<feature type="coiled-coil region" evidence="2">
    <location>
        <begin position="32"/>
        <end position="59"/>
    </location>
</feature>
<evidence type="ECO:0000313" key="5">
    <source>
        <dbReference type="EMBL" id="WVZ51663.1"/>
    </source>
</evidence>
<protein>
    <recommendedName>
        <fullName evidence="4">BAG domain-containing protein</fullName>
    </recommendedName>
</protein>
<evidence type="ECO:0000313" key="6">
    <source>
        <dbReference type="Proteomes" id="UP001341281"/>
    </source>
</evidence>
<keyword evidence="2" id="KW-0175">Coiled coil</keyword>
<accession>A0AAQ3SK44</accession>
<evidence type="ECO:0000259" key="4">
    <source>
        <dbReference type="Pfam" id="PF02179"/>
    </source>
</evidence>
<dbReference type="GO" id="GO:0009506">
    <property type="term" value="C:plasmodesma"/>
    <property type="evidence" value="ECO:0007669"/>
    <property type="project" value="TreeGrafter"/>
</dbReference>
<keyword evidence="1" id="KW-0143">Chaperone</keyword>
<dbReference type="GO" id="GO:0006457">
    <property type="term" value="P:protein folding"/>
    <property type="evidence" value="ECO:0007669"/>
    <property type="project" value="TreeGrafter"/>
</dbReference>
<sequence length="300" mass="31623">MKMAPKNKKPAPSAAAEPAVVRLQAAARGFLARRSVRAVREVEREADEARARIARDVEALCGDDPRPRAAAGEALMRLVLRLDAVHGARDYRRRVIRRVLALQDAVDAFDPARAPVAVAAAVTDAGTDEESAAAAEVSSAAEAESETAADAPTDMEVDEAVPDGEDEAGLATGDASADVDETDASDWESEWEMVAAEEHAAASSHDHDAPHQGPAGKDAAAAATNAGACDSVDTRKAMEMVAALCERNEQQCAVITALAERVDALERAVRLMENAEPHRQRAKKLSKAGKGINSSKFVSD</sequence>
<feature type="region of interest" description="Disordered" evidence="3">
    <location>
        <begin position="275"/>
        <end position="300"/>
    </location>
</feature>
<dbReference type="InterPro" id="IPR040400">
    <property type="entry name" value="BAG5/6/7/8"/>
</dbReference>
<dbReference type="InterPro" id="IPR003103">
    <property type="entry name" value="BAG_domain"/>
</dbReference>
<dbReference type="GO" id="GO:0051087">
    <property type="term" value="F:protein-folding chaperone binding"/>
    <property type="evidence" value="ECO:0007669"/>
    <property type="project" value="InterPro"/>
</dbReference>
<feature type="compositionally biased region" description="Acidic residues" evidence="3">
    <location>
        <begin position="143"/>
        <end position="168"/>
    </location>
</feature>
<dbReference type="PANTHER" id="PTHR33322:SF4">
    <property type="entry name" value="BAG DOMAIN CONTAINING PROTEIN, EXPRESSED"/>
    <property type="match status" value="1"/>
</dbReference>
<dbReference type="PROSITE" id="PS50096">
    <property type="entry name" value="IQ"/>
    <property type="match status" value="1"/>
</dbReference>
<dbReference type="SUPFAM" id="SSF63491">
    <property type="entry name" value="BAG domain"/>
    <property type="match status" value="1"/>
</dbReference>
<dbReference type="Pfam" id="PF02179">
    <property type="entry name" value="BAG"/>
    <property type="match status" value="1"/>
</dbReference>
<reference evidence="5 6" key="1">
    <citation type="submission" date="2024-02" db="EMBL/GenBank/DDBJ databases">
        <title>High-quality chromosome-scale genome assembly of Pensacola bahiagrass (Paspalum notatum Flugge var. saurae).</title>
        <authorList>
            <person name="Vega J.M."/>
            <person name="Podio M."/>
            <person name="Orjuela J."/>
            <person name="Siena L.A."/>
            <person name="Pessino S.C."/>
            <person name="Combes M.C."/>
            <person name="Mariac C."/>
            <person name="Albertini E."/>
            <person name="Pupilli F."/>
            <person name="Ortiz J.P.A."/>
            <person name="Leblanc O."/>
        </authorList>
    </citation>
    <scope>NUCLEOTIDE SEQUENCE [LARGE SCALE GENOMIC DNA]</scope>
    <source>
        <strain evidence="5">R1</strain>
        <tissue evidence="5">Leaf</tissue>
    </source>
</reference>
<dbReference type="Proteomes" id="UP001341281">
    <property type="component" value="Chromosome 01"/>
</dbReference>
<evidence type="ECO:0000256" key="1">
    <source>
        <dbReference type="ARBA" id="ARBA00023186"/>
    </source>
</evidence>
<keyword evidence="6" id="KW-1185">Reference proteome</keyword>